<evidence type="ECO:0000313" key="3">
    <source>
        <dbReference type="Proteomes" id="UP001596512"/>
    </source>
</evidence>
<dbReference type="SUPFAM" id="SSF54991">
    <property type="entry name" value="Anticodon-binding domain of PheRS"/>
    <property type="match status" value="1"/>
</dbReference>
<dbReference type="Pfam" id="PF03147">
    <property type="entry name" value="FDX-ACB"/>
    <property type="match status" value="1"/>
</dbReference>
<protein>
    <recommendedName>
        <fullName evidence="1">FDX-ACB domain-containing protein</fullName>
    </recommendedName>
</protein>
<comment type="caution">
    <text evidence="2">The sequence shown here is derived from an EMBL/GenBank/DDBJ whole genome shotgun (WGS) entry which is preliminary data.</text>
</comment>
<accession>A0ABW2TMS2</accession>
<dbReference type="Pfam" id="PF17759">
    <property type="entry name" value="tRNA_synthFbeta"/>
    <property type="match status" value="1"/>
</dbReference>
<sequence>MRSLNRKPLSRLVREQLAGRGGLNEVLTYPWSADHLLAACGVDKGATVRIDGAPAPDRDSLRPALVPNLLEAVADNLRYRKEVAVFEVGEVFPDATRLPYGGSGEELPAQTTALGIALAGTDGVALFRRVKGLLELVRRHCHLVELTLSGEPVVGWADPSARLAASAGGVAVGALGLVRPRVCRAAGIVGVLVACAELRLAGLDAHRSRENAYAALPELPESDFDLSVVVADAVPWEAVESVALRSHGLVTAATYMGEYSGSWVPSGHRSLTLRITLRPKGSTLTAADIGAAREAVLAALADGAGARLR</sequence>
<name>A0ABW2TMS2_9PSEU</name>
<gene>
    <name evidence="2" type="ORF">ACFQV2_17730</name>
</gene>
<dbReference type="SUPFAM" id="SSF55681">
    <property type="entry name" value="Class II aaRS and biotin synthetases"/>
    <property type="match status" value="1"/>
</dbReference>
<organism evidence="2 3">
    <name type="scientific">Actinokineospora soli</name>
    <dbReference type="NCBI Taxonomy" id="1048753"/>
    <lineage>
        <taxon>Bacteria</taxon>
        <taxon>Bacillati</taxon>
        <taxon>Actinomycetota</taxon>
        <taxon>Actinomycetes</taxon>
        <taxon>Pseudonocardiales</taxon>
        <taxon>Pseudonocardiaceae</taxon>
        <taxon>Actinokineospora</taxon>
    </lineage>
</organism>
<dbReference type="Gene3D" id="3.30.930.10">
    <property type="entry name" value="Bira Bifunctional Protein, Domain 2"/>
    <property type="match status" value="1"/>
</dbReference>
<dbReference type="PROSITE" id="PS51447">
    <property type="entry name" value="FDX_ACB"/>
    <property type="match status" value="1"/>
</dbReference>
<proteinExistence type="predicted"/>
<feature type="domain" description="FDX-ACB" evidence="1">
    <location>
        <begin position="217"/>
        <end position="309"/>
    </location>
</feature>
<reference evidence="3" key="1">
    <citation type="journal article" date="2019" name="Int. J. Syst. Evol. Microbiol.">
        <title>The Global Catalogue of Microorganisms (GCM) 10K type strain sequencing project: providing services to taxonomists for standard genome sequencing and annotation.</title>
        <authorList>
            <consortium name="The Broad Institute Genomics Platform"/>
            <consortium name="The Broad Institute Genome Sequencing Center for Infectious Disease"/>
            <person name="Wu L."/>
            <person name="Ma J."/>
        </authorList>
    </citation>
    <scope>NUCLEOTIDE SEQUENCE [LARGE SCALE GENOMIC DNA]</scope>
    <source>
        <strain evidence="3">JCM 17695</strain>
    </source>
</reference>
<dbReference type="Proteomes" id="UP001596512">
    <property type="component" value="Unassembled WGS sequence"/>
</dbReference>
<dbReference type="InterPro" id="IPR005121">
    <property type="entry name" value="Fdx_antiC-bd"/>
</dbReference>
<dbReference type="InterPro" id="IPR036690">
    <property type="entry name" value="Fdx_antiC-bd_sf"/>
</dbReference>
<dbReference type="SMART" id="SM00896">
    <property type="entry name" value="FDX-ACB"/>
    <property type="match status" value="1"/>
</dbReference>
<evidence type="ECO:0000259" key="1">
    <source>
        <dbReference type="PROSITE" id="PS51447"/>
    </source>
</evidence>
<dbReference type="InterPro" id="IPR041616">
    <property type="entry name" value="PheRS_beta_core"/>
</dbReference>
<dbReference type="EMBL" id="JBHTEY010000004">
    <property type="protein sequence ID" value="MFC7615082.1"/>
    <property type="molecule type" value="Genomic_DNA"/>
</dbReference>
<keyword evidence="3" id="KW-1185">Reference proteome</keyword>
<dbReference type="Gene3D" id="3.30.70.380">
    <property type="entry name" value="Ferrodoxin-fold anticodon-binding domain"/>
    <property type="match status" value="1"/>
</dbReference>
<dbReference type="InterPro" id="IPR045864">
    <property type="entry name" value="aa-tRNA-synth_II/BPL/LPL"/>
</dbReference>
<evidence type="ECO:0000313" key="2">
    <source>
        <dbReference type="EMBL" id="MFC7615082.1"/>
    </source>
</evidence>